<dbReference type="InterPro" id="IPR020605">
    <property type="entry name" value="Octanoyltransferase_CS"/>
</dbReference>
<evidence type="ECO:0000313" key="7">
    <source>
        <dbReference type="EMBL" id="TKA78246.1"/>
    </source>
</evidence>
<dbReference type="Gene3D" id="3.30.930.10">
    <property type="entry name" value="Bira Bifunctional Protein, Domain 2"/>
    <property type="match status" value="1"/>
</dbReference>
<dbReference type="CDD" id="cd16444">
    <property type="entry name" value="LipB"/>
    <property type="match status" value="1"/>
</dbReference>
<keyword evidence="5" id="KW-0012">Acyltransferase</keyword>
<accession>A0A4U0XPE9</accession>
<comment type="caution">
    <text evidence="7">The sequence shown here is derived from an EMBL/GenBank/DDBJ whole genome shotgun (WGS) entry which is preliminary data.</text>
</comment>
<dbReference type="PROSITE" id="PS01313">
    <property type="entry name" value="LIPB"/>
    <property type="match status" value="1"/>
</dbReference>
<keyword evidence="8" id="KW-1185">Reference proteome</keyword>
<evidence type="ECO:0000256" key="4">
    <source>
        <dbReference type="ARBA" id="ARBA00022679"/>
    </source>
</evidence>
<dbReference type="GO" id="GO:0009249">
    <property type="term" value="P:protein lipoylation"/>
    <property type="evidence" value="ECO:0007669"/>
    <property type="project" value="InterPro"/>
</dbReference>
<dbReference type="GO" id="GO:0033819">
    <property type="term" value="F:lipoyl(octanoyl) transferase activity"/>
    <property type="evidence" value="ECO:0007669"/>
    <property type="project" value="UniProtKB-EC"/>
</dbReference>
<dbReference type="OrthoDB" id="19908at2759"/>
<dbReference type="AlphaFoldDB" id="A0A4U0XPE9"/>
<comment type="pathway">
    <text evidence="1">Protein modification; protein lipoylation via endogenous pathway; protein N(6)-(lipoyl)lysine from octanoyl-[acyl-carrier-protein]: step 1/2.</text>
</comment>
<dbReference type="UniPathway" id="UPA00538">
    <property type="reaction ID" value="UER00592"/>
</dbReference>
<dbReference type="EC" id="2.3.1.181" evidence="3"/>
<sequence>MPLRHIHLPGRTSYLHAAKLQDRLVSAFLAHKAKPAQHPRPPPTVITAQFHPVYTCGRREVGTVSAEQRQYLTQPTPWGEAEFHEALRGGQTTFHGPGQLVAYPILDLKRYSLTPRCWVNMLESTVIATCGHYGVKAMRTENPGVWVSDQDKICALGVHLRRNITSHGVGLNVSTDLGWFKRIVACGLEGKGTTTLAREGVEPVPSIEKIGDVFVEKLALGLQGVDGTELVKNIEDQEALEEAYLPNADARILAVHGMGAPAVSAHKPDFVHHVPLTGEPGPSDWHRRVPSLGARGEKGGIAAAAQPVRDEHLSPTDISGAAAAPASIPECEKTVEETLETPVDSCEGVLEEDDGRRKRRRSLAKRVLNRFSGGRPIHERTSI</sequence>
<organism evidence="7 8">
    <name type="scientific">Friedmanniomyces simplex</name>
    <dbReference type="NCBI Taxonomy" id="329884"/>
    <lineage>
        <taxon>Eukaryota</taxon>
        <taxon>Fungi</taxon>
        <taxon>Dikarya</taxon>
        <taxon>Ascomycota</taxon>
        <taxon>Pezizomycotina</taxon>
        <taxon>Dothideomycetes</taxon>
        <taxon>Dothideomycetidae</taxon>
        <taxon>Mycosphaerellales</taxon>
        <taxon>Teratosphaeriaceae</taxon>
        <taxon>Friedmanniomyces</taxon>
    </lineage>
</organism>
<evidence type="ECO:0000256" key="1">
    <source>
        <dbReference type="ARBA" id="ARBA00004821"/>
    </source>
</evidence>
<dbReference type="Proteomes" id="UP000309340">
    <property type="component" value="Unassembled WGS sequence"/>
</dbReference>
<dbReference type="SUPFAM" id="SSF55681">
    <property type="entry name" value="Class II aaRS and biotin synthetases"/>
    <property type="match status" value="1"/>
</dbReference>
<dbReference type="InterPro" id="IPR045864">
    <property type="entry name" value="aa-tRNA-synth_II/BPL/LPL"/>
</dbReference>
<feature type="domain" description="BPL/LPL catalytic" evidence="6">
    <location>
        <begin position="39"/>
        <end position="226"/>
    </location>
</feature>
<keyword evidence="4" id="KW-0808">Transferase</keyword>
<dbReference type="NCBIfam" id="TIGR00214">
    <property type="entry name" value="lipB"/>
    <property type="match status" value="1"/>
</dbReference>
<name>A0A4U0XPE9_9PEZI</name>
<protein>
    <recommendedName>
        <fullName evidence="3">lipoyl(octanoyl) transferase</fullName>
        <ecNumber evidence="3">2.3.1.181</ecNumber>
    </recommendedName>
</protein>
<dbReference type="EMBL" id="NAJQ01000117">
    <property type="protein sequence ID" value="TKA78246.1"/>
    <property type="molecule type" value="Genomic_DNA"/>
</dbReference>
<dbReference type="PROSITE" id="PS51733">
    <property type="entry name" value="BPL_LPL_CATALYTIC"/>
    <property type="match status" value="1"/>
</dbReference>
<dbReference type="PANTHER" id="PTHR10993">
    <property type="entry name" value="OCTANOYLTRANSFERASE"/>
    <property type="match status" value="1"/>
</dbReference>
<evidence type="ECO:0000256" key="5">
    <source>
        <dbReference type="ARBA" id="ARBA00023315"/>
    </source>
</evidence>
<evidence type="ECO:0000256" key="3">
    <source>
        <dbReference type="ARBA" id="ARBA00012334"/>
    </source>
</evidence>
<gene>
    <name evidence="7" type="ORF">B0A55_04777</name>
</gene>
<dbReference type="STRING" id="329884.A0A4U0XPE9"/>
<dbReference type="PANTHER" id="PTHR10993:SF7">
    <property type="entry name" value="LIPOYLTRANSFERASE 2, MITOCHONDRIAL-RELATED"/>
    <property type="match status" value="1"/>
</dbReference>
<proteinExistence type="inferred from homology"/>
<evidence type="ECO:0000256" key="2">
    <source>
        <dbReference type="ARBA" id="ARBA00007907"/>
    </source>
</evidence>
<evidence type="ECO:0000313" key="8">
    <source>
        <dbReference type="Proteomes" id="UP000309340"/>
    </source>
</evidence>
<evidence type="ECO:0000259" key="6">
    <source>
        <dbReference type="PROSITE" id="PS51733"/>
    </source>
</evidence>
<dbReference type="InterPro" id="IPR000544">
    <property type="entry name" value="Octanoyltransferase"/>
</dbReference>
<comment type="similarity">
    <text evidence="2">Belongs to the LipB family.</text>
</comment>
<dbReference type="InterPro" id="IPR004143">
    <property type="entry name" value="BPL_LPL_catalytic"/>
</dbReference>
<dbReference type="Pfam" id="PF21948">
    <property type="entry name" value="LplA-B_cat"/>
    <property type="match status" value="1"/>
</dbReference>
<reference evidence="7 8" key="1">
    <citation type="submission" date="2017-03" db="EMBL/GenBank/DDBJ databases">
        <title>Genomes of endolithic fungi from Antarctica.</title>
        <authorList>
            <person name="Coleine C."/>
            <person name="Masonjones S."/>
            <person name="Stajich J.E."/>
        </authorList>
    </citation>
    <scope>NUCLEOTIDE SEQUENCE [LARGE SCALE GENOMIC DNA]</scope>
    <source>
        <strain evidence="7 8">CCFEE 5184</strain>
    </source>
</reference>